<sequence>MSPRVLALYGSILAIAVLLFAANIFLINKNYLVPLIHSVLFTLAHLVLGLWWLNQRVIKKNRLGGLAAVIGILSLLTAASWATWVAAAWSEFQAQTALPIINIAGVPAFLLTPVIAVCCLAAAVRRKQDQQRL</sequence>
<evidence type="ECO:0000313" key="2">
    <source>
        <dbReference type="EMBL" id="MDK4333987.1"/>
    </source>
</evidence>
<keyword evidence="1" id="KW-0472">Membrane</keyword>
<keyword evidence="1" id="KW-0812">Transmembrane</keyword>
<dbReference type="EMBL" id="JASNVU010000001">
    <property type="protein sequence ID" value="MDK4333987.1"/>
    <property type="molecule type" value="Genomic_DNA"/>
</dbReference>
<organism evidence="2 3">
    <name type="scientific">Corynebacterium accolens</name>
    <dbReference type="NCBI Taxonomy" id="38284"/>
    <lineage>
        <taxon>Bacteria</taxon>
        <taxon>Bacillati</taxon>
        <taxon>Actinomycetota</taxon>
        <taxon>Actinomycetes</taxon>
        <taxon>Mycobacteriales</taxon>
        <taxon>Corynebacteriaceae</taxon>
        <taxon>Corynebacterium</taxon>
    </lineage>
</organism>
<feature type="transmembrane region" description="Helical" evidence="1">
    <location>
        <begin position="99"/>
        <end position="124"/>
    </location>
</feature>
<reference evidence="2" key="1">
    <citation type="submission" date="2023-05" db="EMBL/GenBank/DDBJ databases">
        <title>Metabolic capabilities are highly conserved among human nasal-associated Corynebacterium species in pangenomic analyses.</title>
        <authorList>
            <person name="Tran T.H."/>
            <person name="Roberts A.Q."/>
            <person name="Escapa I.F."/>
            <person name="Gao W."/>
            <person name="Conlan S."/>
            <person name="Kong H."/>
            <person name="Segre J.A."/>
            <person name="Kelly M.S."/>
            <person name="Lemon K.P."/>
        </authorList>
    </citation>
    <scope>NUCLEOTIDE SEQUENCE</scope>
    <source>
        <strain evidence="2">KPL2618</strain>
    </source>
</reference>
<gene>
    <name evidence="2" type="ORF">QPX58_00925</name>
</gene>
<dbReference type="RefSeq" id="WP_284610603.1">
    <property type="nucleotide sequence ID" value="NZ_JASNUM010000010.1"/>
</dbReference>
<feature type="transmembrane region" description="Helical" evidence="1">
    <location>
        <begin position="65"/>
        <end position="87"/>
    </location>
</feature>
<feature type="transmembrane region" description="Helical" evidence="1">
    <location>
        <begin position="31"/>
        <end position="53"/>
    </location>
</feature>
<dbReference type="Proteomes" id="UP001230317">
    <property type="component" value="Unassembled WGS sequence"/>
</dbReference>
<accession>A0AAP4BXC7</accession>
<evidence type="ECO:0000256" key="1">
    <source>
        <dbReference type="SAM" id="Phobius"/>
    </source>
</evidence>
<comment type="caution">
    <text evidence="2">The sequence shown here is derived from an EMBL/GenBank/DDBJ whole genome shotgun (WGS) entry which is preliminary data.</text>
</comment>
<dbReference type="AlphaFoldDB" id="A0AAP4BXC7"/>
<evidence type="ECO:0000313" key="3">
    <source>
        <dbReference type="Proteomes" id="UP001230317"/>
    </source>
</evidence>
<proteinExistence type="predicted"/>
<keyword evidence="1" id="KW-1133">Transmembrane helix</keyword>
<protein>
    <submittedName>
        <fullName evidence="2">Uncharacterized protein</fullName>
    </submittedName>
</protein>
<name>A0AAP4BXC7_9CORY</name>